<organism evidence="1 2">
    <name type="scientific">Alkalispirochaeta sphaeroplastigenens</name>
    <dbReference type="NCBI Taxonomy" id="1187066"/>
    <lineage>
        <taxon>Bacteria</taxon>
        <taxon>Pseudomonadati</taxon>
        <taxon>Spirochaetota</taxon>
        <taxon>Spirochaetia</taxon>
        <taxon>Spirochaetales</taxon>
        <taxon>Spirochaetaceae</taxon>
        <taxon>Alkalispirochaeta</taxon>
    </lineage>
</organism>
<dbReference type="EMBL" id="LPWH01000112">
    <property type="protein sequence ID" value="POQ98996.1"/>
    <property type="molecule type" value="Genomic_DNA"/>
</dbReference>
<name>A0A2S4JHI3_9SPIO</name>
<dbReference type="AlphaFoldDB" id="A0A2S4JHI3"/>
<proteinExistence type="predicted"/>
<reference evidence="2" key="1">
    <citation type="submission" date="2015-12" db="EMBL/GenBank/DDBJ databases">
        <authorList>
            <person name="Lodha T.D."/>
            <person name="Chintalapati S."/>
            <person name="Chintalapati V.R."/>
            <person name="Sravanthi T."/>
        </authorList>
    </citation>
    <scope>NUCLEOTIDE SEQUENCE [LARGE SCALE GENOMIC DNA]</scope>
    <source>
        <strain evidence="2">JC133</strain>
    </source>
</reference>
<gene>
    <name evidence="1" type="ORF">AU468_11445</name>
</gene>
<evidence type="ECO:0000313" key="2">
    <source>
        <dbReference type="Proteomes" id="UP000237350"/>
    </source>
</evidence>
<keyword evidence="2" id="KW-1185">Reference proteome</keyword>
<accession>A0A2S4JHI3</accession>
<sequence>MRFLLLRVRFLLLRVGFLLLRVRFLLLRVRPGLPLTRRELSLPGVRFLLPGPGLARRYLLPGVSGQGSLPEATLPQGAPRLFLAGLFFLVRLLPWSVLPRWSRVITQGTPGWRRGYRAGCGRLELVVPGPIPHYYGAL</sequence>
<protein>
    <submittedName>
        <fullName evidence="1">Uncharacterized protein</fullName>
    </submittedName>
</protein>
<comment type="caution">
    <text evidence="1">The sequence shown here is derived from an EMBL/GenBank/DDBJ whole genome shotgun (WGS) entry which is preliminary data.</text>
</comment>
<dbReference type="Proteomes" id="UP000237350">
    <property type="component" value="Unassembled WGS sequence"/>
</dbReference>
<evidence type="ECO:0000313" key="1">
    <source>
        <dbReference type="EMBL" id="POQ98996.1"/>
    </source>
</evidence>